<dbReference type="EMBL" id="CACRYJ010000006">
    <property type="protein sequence ID" value="VZO35084.1"/>
    <property type="molecule type" value="Genomic_DNA"/>
</dbReference>
<dbReference type="RefSeq" id="WP_197522221.1">
    <property type="nucleotide sequence ID" value="NZ_CACRYJ010000006.1"/>
</dbReference>
<sequence>MQGYRSRAVIRWRLLWAAVLAVVLAAPLAGLGMGAALAAPGDPQYLTVNKTVAPEVVSPGQTFTYTISVNCSEASCLDAQLTDSLPPELAGYTVQDVAIAPNESSIPREVTWTVDGAASSVAPAEVTADTHLRVDFTGPVVSPVGTGLENGLTLSVTITLQVPTTVGPGDHVVTNTANTEATNSNPDTDDATVTIRVPEIIDVDVTKAWSPSEQTFQPGAPSTIDLSITNTSNGPVETLVLTEPAAAVDGAAALDPSNPFTVTDFTGFTGATLPAGADAVQVDVYVQQPDGTWAWQLGTPAGTAELPDGVEPADVGGVRLTYVGVAIEEAAVATVGLGLAQRATDRNSDDDLSTATHTVTNVVGAEAVVEGRDPATDTANADYVVRPLQLGVSTTKDISPNRIAAGDEATATIGVTNESAGGVNELRVSDLGYFTDTISFAGFVTAPTWPAGATSAQVIYHPLDGGDPETITFAEGAVPTGPSGPISGFEVVFSAEAGGIASGATSVFDVLIQTTEDAVAVGESLATTNTVDAQVVAPNGLTETDSDSSVLTLVYPAIDITLAKSVRPSTSVQPGESVVTALEANLTTTSDYVTATRIVVEDAATGADGDFWDAFDLSSVAPTQVPGNTSLTIEVQDANGGWVELQVLAAQDGPFLASMTTAEIQAALPAGTDITDLTGIRFTFDNATGFASDTTVTPYFSAQARDTLRSGGDIPDLATDYANVATADGSGRTEVGTEISDSEIGEGLATVEPDPGTGPVGIEKAWNLDSVPAQSSEQRSTALSWSVGSGYETVQISDPTNPAEPADSVFEAFDLVRVEGIGASSAPYSNGWQLRYDLITDVELYRAGAWVSVPAPGSGWIQNGAFVGHTLSDAERADATGVRLTLTENGPARAAAGQAGPAYDPYAPAVGSGVGFAGPDRVFVMAWQVRDQMRPGGEWVTGEATYNTPDTGVVNNTALLAATPVGGGTAATDTADDAIVVVDYGPGVAVAKTATPTTNLYVPVAGTPAGSYPATTFTITANSDSVARASYVRVTDPPACTDADEVSVCQSPGTAAGATMDPFTADVDWLGETGIGNPFDRFDLTAVRIGASLPDQTDLSASVVWLLRYDGADYASEQSTAAAVNAMTAADLADVVGISVTFQGTDPASTGGTITAANRLTVTMDAQARTTLRSTGADQVVAAGERVDVPNRVFAQSYDPILADGVRTGDQAVAPVQLTGGDINVGPTKAVAPAALTEPTRDTPVTVTLGANQGVDPVSTLSPAQVTVTDDVTTSPEFWSAFAFTGLGDVVPPTGADRLRVDAYGPFGPDGENTWIEGEPAAVEEAALPTGADAHAAVQGIRFVFSRADGSFFSDQLPAPQWSATAAFTVQLRENHYGTEDPVLLEGTITNTVTAVSDRLNGEASPERTTDAVISLSAGVHQIAVNKLANDGVRFASPGALVPWDLTFTNTGTGYLTVTQLRDALPSSLLYLGDEPVYTPDPDGLLSGDVSVTQDGHELIFTWPDGGNRMTPGETFTIRLLLELQPGLSAGQRAENTMTVQTAEELASCANMMAGVPITDAWAQDGTTCGTTDYVSPAPGPNLFTVKGVRGELAGAINPLNPSAVCSQNLSATGGDYFRTPCAANSMIGGTDEWVLRTLNAGTVTVEELTIFEQLPNVGDQQLISGSSRGSVYRPELLDDLLVTAPEGATTTVEVTTSAGVCAGTWANLANQDVCEQNGEEWTPAADGTDWAAVTGLRIVVDFSTTAAGVFSPGQFVDVTYSSVNVPASATNADGAPSDVPAADSFAWNQFGVKFLNTGASGYSKVAPSRVGVHLIFGAIEIDKVVTGPAAAYAPDEFTADLRCTVEGVELGLGEHEVVELGDANGYTQRVDGIPVGAECTVTETGALGSFGETSRTGTPVTLDVSAPTAVGQDVPAAQIATITNDYAFTGLSVTKLVETEATEGDFGPFEFTLTCESALGTPVTFAPGVTEAAFALAAGETYVAPANTIPAGALCVVTEVGSSLADDIVIVGTGVTDNGDGSGAVQVGATPGEVTFTNGYDAGILRVVKVVDGDGADAYGAGPFTFTAVCTYAGDQVLLDTEFQLDANTDRTFGTYPAGTECVVTETATGGANASVIDPAGGVTTITAGDDDGTGEVVVTATNTFLLGALEIVKVVEGDGAELWGGGPFTAQATCTWERDGERVTMDLPNDGIVTLSAANGYSATVENLLVGSECVVTETATGGATSSTIAPVDGLVTILDPGDGDEAEVATVTLTNVFDGTSLEVVKEIEGDWAANGSDGRFEVALQCTWMVDGVATAIEVPGGSVRVLQAPDALTATYADLPVGADCELTETVTGGADGTSITVAVEGTETATAQGATAAVPLAGTTAPGQASVTVTNVFDPILPAPADEQGQIPVTGSDAGLLAGAALLLLGAGAFLVTRRRRQML</sequence>
<evidence type="ECO:0000256" key="1">
    <source>
        <dbReference type="SAM" id="Phobius"/>
    </source>
</evidence>
<name>A0A7M4DDX0_9MICO</name>
<evidence type="ECO:0000259" key="3">
    <source>
        <dbReference type="Pfam" id="PF19407"/>
    </source>
</evidence>
<evidence type="ECO:0000313" key="5">
    <source>
        <dbReference type="Proteomes" id="UP000419743"/>
    </source>
</evidence>
<keyword evidence="1" id="KW-1133">Transmembrane helix</keyword>
<proteinExistence type="predicted"/>
<feature type="domain" description="DUF5979" evidence="3">
    <location>
        <begin position="2151"/>
        <end position="2261"/>
    </location>
</feature>
<keyword evidence="1" id="KW-0812">Transmembrane</keyword>
<keyword evidence="1" id="KW-0472">Membrane</keyword>
<protein>
    <submittedName>
        <fullName evidence="4">T surface-antigen of pili</fullName>
    </submittedName>
</protein>
<evidence type="ECO:0000256" key="2">
    <source>
        <dbReference type="SAM" id="SignalP"/>
    </source>
</evidence>
<dbReference type="Gene3D" id="2.60.40.740">
    <property type="match status" value="1"/>
</dbReference>
<dbReference type="Pfam" id="PF19407">
    <property type="entry name" value="DUF5979"/>
    <property type="match status" value="5"/>
</dbReference>
<dbReference type="Proteomes" id="UP000419743">
    <property type="component" value="Unassembled WGS sequence"/>
</dbReference>
<feature type="transmembrane region" description="Helical" evidence="1">
    <location>
        <begin position="2404"/>
        <end position="2423"/>
    </location>
</feature>
<accession>A0A7M4DDX0</accession>
<dbReference type="InterPro" id="IPR046022">
    <property type="entry name" value="DUF5979"/>
</dbReference>
<organism evidence="4 5">
    <name type="scientific">Occultella aeris</name>
    <dbReference type="NCBI Taxonomy" id="2761496"/>
    <lineage>
        <taxon>Bacteria</taxon>
        <taxon>Bacillati</taxon>
        <taxon>Actinomycetota</taxon>
        <taxon>Actinomycetes</taxon>
        <taxon>Micrococcales</taxon>
        <taxon>Ruaniaceae</taxon>
        <taxon>Occultella</taxon>
    </lineage>
</organism>
<reference evidence="4 5" key="1">
    <citation type="submission" date="2019-11" db="EMBL/GenBank/DDBJ databases">
        <authorList>
            <person name="Criscuolo A."/>
        </authorList>
    </citation>
    <scope>NUCLEOTIDE SEQUENCE [LARGE SCALE GENOMIC DNA]</scope>
    <source>
        <strain evidence="4">CIP111667</strain>
    </source>
</reference>
<feature type="signal peptide" evidence="2">
    <location>
        <begin position="1"/>
        <end position="38"/>
    </location>
</feature>
<feature type="domain" description="DUF5979" evidence="3">
    <location>
        <begin position="1820"/>
        <end position="1928"/>
    </location>
</feature>
<comment type="caution">
    <text evidence="4">The sequence shown here is derived from an EMBL/GenBank/DDBJ whole genome shotgun (WGS) entry which is preliminary data.</text>
</comment>
<keyword evidence="5" id="KW-1185">Reference proteome</keyword>
<evidence type="ECO:0000313" key="4">
    <source>
        <dbReference type="EMBL" id="VZO35084.1"/>
    </source>
</evidence>
<feature type="domain" description="DUF5979" evidence="3">
    <location>
        <begin position="2265"/>
        <end position="2384"/>
    </location>
</feature>
<keyword evidence="2" id="KW-0732">Signal</keyword>
<gene>
    <name evidence="4" type="ORF">HALOF300_00309</name>
</gene>
<feature type="chain" id="PRO_5029820568" evidence="2">
    <location>
        <begin position="39"/>
        <end position="2430"/>
    </location>
</feature>
<feature type="domain" description="DUF5979" evidence="3">
    <location>
        <begin position="1932"/>
        <end position="2042"/>
    </location>
</feature>
<feature type="domain" description="DUF5979" evidence="3">
    <location>
        <begin position="2046"/>
        <end position="2146"/>
    </location>
</feature>